<dbReference type="Proteomes" id="UP001194632">
    <property type="component" value="Unassembled WGS sequence"/>
</dbReference>
<sequence length="191" mass="21923">MRQEERMFFVSEQDKSSFKIVQGGLGNHFREVEFDELKQYIQPQMAANVHINFLIGSGSSIPVIPTMGNTFNQYKKEAPAEFEALFSKYCTIKTAGAENNIETFLSWLGNRINGLSEYELDIERKIKTDLTDSLINSIKIGMRQGLENLSSKGTESLSDNLQWYENFIRRVVKLREIANDQFDTVNLFTTN</sequence>
<accession>A0AB73HHN9</accession>
<evidence type="ECO:0000313" key="1">
    <source>
        <dbReference type="EMBL" id="MBF7115744.1"/>
    </source>
</evidence>
<protein>
    <submittedName>
        <fullName evidence="1">Uncharacterized protein</fullName>
    </submittedName>
</protein>
<comment type="caution">
    <text evidence="1">The sequence shown here is derived from an EMBL/GenBank/DDBJ whole genome shotgun (WGS) entry which is preliminary data.</text>
</comment>
<reference evidence="1" key="1">
    <citation type="submission" date="2020-11" db="EMBL/GenBank/DDBJ databases">
        <title>Antibiotic susceptibility profiles of Pediococcus pentosaceus from various origins and their implications for the safety assessment of strains with food-technology applications.</title>
        <authorList>
            <person name="Shani N."/>
            <person name="Oberhaensli S."/>
            <person name="Arias E."/>
        </authorList>
    </citation>
    <scope>NUCLEOTIDE SEQUENCE</scope>
    <source>
        <strain evidence="1">FAM 24207</strain>
    </source>
</reference>
<gene>
    <name evidence="1" type="ORF">ITQ90_09835</name>
</gene>
<dbReference type="EMBL" id="JADOFP010000011">
    <property type="protein sequence ID" value="MBF7115744.1"/>
    <property type="molecule type" value="Genomic_DNA"/>
</dbReference>
<evidence type="ECO:0000313" key="2">
    <source>
        <dbReference type="Proteomes" id="UP001194632"/>
    </source>
</evidence>
<organism evidence="1 2">
    <name type="scientific">Pediococcus pentosaceus</name>
    <dbReference type="NCBI Taxonomy" id="1255"/>
    <lineage>
        <taxon>Bacteria</taxon>
        <taxon>Bacillati</taxon>
        <taxon>Bacillota</taxon>
        <taxon>Bacilli</taxon>
        <taxon>Lactobacillales</taxon>
        <taxon>Lactobacillaceae</taxon>
        <taxon>Pediococcus</taxon>
    </lineage>
</organism>
<name>A0AB73HHN9_PEDPE</name>
<proteinExistence type="predicted"/>
<dbReference type="AlphaFoldDB" id="A0AB73HHN9"/>